<accession>X0SYJ2</accession>
<proteinExistence type="predicted"/>
<evidence type="ECO:0000313" key="1">
    <source>
        <dbReference type="EMBL" id="GAF68885.1"/>
    </source>
</evidence>
<dbReference type="InterPro" id="IPR027417">
    <property type="entry name" value="P-loop_NTPase"/>
</dbReference>
<gene>
    <name evidence="1" type="ORF">S01H1_14861</name>
</gene>
<dbReference type="EMBL" id="BARS01007746">
    <property type="protein sequence ID" value="GAF68885.1"/>
    <property type="molecule type" value="Genomic_DNA"/>
</dbReference>
<organism evidence="1">
    <name type="scientific">marine sediment metagenome</name>
    <dbReference type="NCBI Taxonomy" id="412755"/>
    <lineage>
        <taxon>unclassified sequences</taxon>
        <taxon>metagenomes</taxon>
        <taxon>ecological metagenomes</taxon>
    </lineage>
</organism>
<evidence type="ECO:0008006" key="2">
    <source>
        <dbReference type="Google" id="ProtNLM"/>
    </source>
</evidence>
<protein>
    <recommendedName>
        <fullName evidence="2">Helicase HerA central domain-containing protein</fullName>
    </recommendedName>
</protein>
<comment type="caution">
    <text evidence="1">The sequence shown here is derived from an EMBL/GenBank/DDBJ whole genome shotgun (WGS) entry which is preliminary data.</text>
</comment>
<sequence>MVEKKIKLIFGKRGSGKSYLAKKLILAEPRVFIFDTIGEYTDGVVFDNYEKLLAFWQDHYRGNFRLIYRPLKPDREIDWICKLVFALGDVCFVVEEIDCYCTAYDISDNFAHVIQRGRHKNISLIGITQRPYGIHRL</sequence>
<dbReference type="AlphaFoldDB" id="X0SYJ2"/>
<name>X0SYJ2_9ZZZZ</name>
<dbReference type="Gene3D" id="3.40.50.300">
    <property type="entry name" value="P-loop containing nucleotide triphosphate hydrolases"/>
    <property type="match status" value="1"/>
</dbReference>
<dbReference type="SUPFAM" id="SSF52540">
    <property type="entry name" value="P-loop containing nucleoside triphosphate hydrolases"/>
    <property type="match status" value="1"/>
</dbReference>
<feature type="non-terminal residue" evidence="1">
    <location>
        <position position="137"/>
    </location>
</feature>
<reference evidence="1" key="1">
    <citation type="journal article" date="2014" name="Front. Microbiol.">
        <title>High frequency of phylogenetically diverse reductive dehalogenase-homologous genes in deep subseafloor sedimentary metagenomes.</title>
        <authorList>
            <person name="Kawai M."/>
            <person name="Futagami T."/>
            <person name="Toyoda A."/>
            <person name="Takaki Y."/>
            <person name="Nishi S."/>
            <person name="Hori S."/>
            <person name="Arai W."/>
            <person name="Tsubouchi T."/>
            <person name="Morono Y."/>
            <person name="Uchiyama I."/>
            <person name="Ito T."/>
            <person name="Fujiyama A."/>
            <person name="Inagaki F."/>
            <person name="Takami H."/>
        </authorList>
    </citation>
    <scope>NUCLEOTIDE SEQUENCE</scope>
    <source>
        <strain evidence="1">Expedition CK06-06</strain>
    </source>
</reference>